<protein>
    <submittedName>
        <fullName evidence="1">Uncharacterized protein</fullName>
    </submittedName>
</protein>
<dbReference type="Proteomes" id="UP001152607">
    <property type="component" value="Unassembled WGS sequence"/>
</dbReference>
<keyword evidence="2" id="KW-1185">Reference proteome</keyword>
<evidence type="ECO:0000313" key="1">
    <source>
        <dbReference type="EMBL" id="CAI6336380.1"/>
    </source>
</evidence>
<name>A0A9W4XPV0_9PLEO</name>
<comment type="caution">
    <text evidence="1">The sequence shown here is derived from an EMBL/GenBank/DDBJ whole genome shotgun (WGS) entry which is preliminary data.</text>
</comment>
<proteinExistence type="predicted"/>
<dbReference type="EMBL" id="CAOQHR010000006">
    <property type="protein sequence ID" value="CAI6336380.1"/>
    <property type="molecule type" value="Genomic_DNA"/>
</dbReference>
<gene>
    <name evidence="1" type="ORF">PDIGIT_LOCUS9478</name>
</gene>
<sequence>MQSYYFRSEPVSRTRGQTCVDSRMKSVRDPESSQLVLDLIIAGVLMAASRTLAGCAWLIRNRSDELVQHRIMCRVRYAVLHSHDLVQTYTCIKPEGLMSTLLKVVRH</sequence>
<reference evidence="1" key="1">
    <citation type="submission" date="2023-01" db="EMBL/GenBank/DDBJ databases">
        <authorList>
            <person name="Van Ghelder C."/>
            <person name="Rancurel C."/>
        </authorList>
    </citation>
    <scope>NUCLEOTIDE SEQUENCE</scope>
    <source>
        <strain evidence="1">CNCM I-4278</strain>
    </source>
</reference>
<evidence type="ECO:0000313" key="2">
    <source>
        <dbReference type="Proteomes" id="UP001152607"/>
    </source>
</evidence>
<accession>A0A9W4XPV0</accession>
<dbReference type="AlphaFoldDB" id="A0A9W4XPV0"/>
<organism evidence="1 2">
    <name type="scientific">Periconia digitata</name>
    <dbReference type="NCBI Taxonomy" id="1303443"/>
    <lineage>
        <taxon>Eukaryota</taxon>
        <taxon>Fungi</taxon>
        <taxon>Dikarya</taxon>
        <taxon>Ascomycota</taxon>
        <taxon>Pezizomycotina</taxon>
        <taxon>Dothideomycetes</taxon>
        <taxon>Pleosporomycetidae</taxon>
        <taxon>Pleosporales</taxon>
        <taxon>Massarineae</taxon>
        <taxon>Periconiaceae</taxon>
        <taxon>Periconia</taxon>
    </lineage>
</organism>